<dbReference type="EMBL" id="JAWDID010000045">
    <property type="protein sequence ID" value="MDU0342629.1"/>
    <property type="molecule type" value="Genomic_DNA"/>
</dbReference>
<keyword evidence="3" id="KW-1185">Reference proteome</keyword>
<protein>
    <submittedName>
        <fullName evidence="2">DUF423 domain-containing protein</fullName>
    </submittedName>
</protein>
<sequence length="123" mass="12447">MITATRIHLTIAMLMGLFGVTLLAAATHAGAADTLQIAGQMLLFHASAAIGACVARRAGLLADIGARLAISLLIVGVALFAADLAMRGFHGARLFMGAAPAGGFMMLGGWLGLAGSALFARRV</sequence>
<evidence type="ECO:0000256" key="1">
    <source>
        <dbReference type="SAM" id="Phobius"/>
    </source>
</evidence>
<feature type="transmembrane region" description="Helical" evidence="1">
    <location>
        <begin position="64"/>
        <end position="82"/>
    </location>
</feature>
<keyword evidence="1" id="KW-1133">Transmembrane helix</keyword>
<keyword evidence="1" id="KW-0812">Transmembrane</keyword>
<feature type="transmembrane region" description="Helical" evidence="1">
    <location>
        <begin position="37"/>
        <end position="55"/>
    </location>
</feature>
<keyword evidence="1" id="KW-0472">Membrane</keyword>
<accession>A0ABU3SCX8</accession>
<proteinExistence type="predicted"/>
<dbReference type="Pfam" id="PF04241">
    <property type="entry name" value="DUF423"/>
    <property type="match status" value="1"/>
</dbReference>
<dbReference type="InterPro" id="IPR006696">
    <property type="entry name" value="DUF423"/>
</dbReference>
<dbReference type="Proteomes" id="UP001254257">
    <property type="component" value="Unassembled WGS sequence"/>
</dbReference>
<comment type="caution">
    <text evidence="2">The sequence shown here is derived from an EMBL/GenBank/DDBJ whole genome shotgun (WGS) entry which is preliminary data.</text>
</comment>
<feature type="transmembrane region" description="Helical" evidence="1">
    <location>
        <begin position="7"/>
        <end position="31"/>
    </location>
</feature>
<name>A0ABU3SCX8_9HYPH</name>
<dbReference type="RefSeq" id="WP_316020396.1">
    <property type="nucleotide sequence ID" value="NZ_JAWDID010000045.1"/>
</dbReference>
<organism evidence="2 3">
    <name type="scientific">Bosea rubneri</name>
    <dbReference type="NCBI Taxonomy" id="3075434"/>
    <lineage>
        <taxon>Bacteria</taxon>
        <taxon>Pseudomonadati</taxon>
        <taxon>Pseudomonadota</taxon>
        <taxon>Alphaproteobacteria</taxon>
        <taxon>Hyphomicrobiales</taxon>
        <taxon>Boseaceae</taxon>
        <taxon>Bosea</taxon>
    </lineage>
</organism>
<gene>
    <name evidence="2" type="ORF">RKE40_22255</name>
</gene>
<reference evidence="2 3" key="1">
    <citation type="submission" date="2023-09" db="EMBL/GenBank/DDBJ databases">
        <title>Whole genome shotgun sequencing (WGS) of Bosea sp. ZW T0_25, isolated from stored onions (Allium cepa).</title>
        <authorList>
            <person name="Stoll D.A."/>
            <person name="Huch M."/>
        </authorList>
    </citation>
    <scope>NUCLEOTIDE SEQUENCE [LARGE SCALE GENOMIC DNA]</scope>
    <source>
        <strain evidence="2 3">ZW T0_25</strain>
    </source>
</reference>
<feature type="transmembrane region" description="Helical" evidence="1">
    <location>
        <begin position="94"/>
        <end position="120"/>
    </location>
</feature>
<evidence type="ECO:0000313" key="3">
    <source>
        <dbReference type="Proteomes" id="UP001254257"/>
    </source>
</evidence>
<evidence type="ECO:0000313" key="2">
    <source>
        <dbReference type="EMBL" id="MDU0342629.1"/>
    </source>
</evidence>